<gene>
    <name evidence="2" type="ORF">HNY73_012961</name>
</gene>
<comment type="caution">
    <text evidence="2">The sequence shown here is derived from an EMBL/GenBank/DDBJ whole genome shotgun (WGS) entry which is preliminary data.</text>
</comment>
<sequence length="76" mass="8636">MRSHGYQTLRCKSSRPRLTRAPASGGFSEIKRSVSTSCGYKGRRCLAQLYLRSGERNSLLHKMAQKQRGILQIYTC</sequence>
<reference evidence="2" key="2">
    <citation type="submission" date="2020-06" db="EMBL/GenBank/DDBJ databases">
        <authorList>
            <person name="Sheffer M."/>
        </authorList>
    </citation>
    <scope>NUCLEOTIDE SEQUENCE</scope>
</reference>
<evidence type="ECO:0000256" key="1">
    <source>
        <dbReference type="SAM" id="MobiDB-lite"/>
    </source>
</evidence>
<evidence type="ECO:0000313" key="2">
    <source>
        <dbReference type="EMBL" id="KAF8782709.1"/>
    </source>
</evidence>
<name>A0A8T0F141_ARGBR</name>
<feature type="region of interest" description="Disordered" evidence="1">
    <location>
        <begin position="1"/>
        <end position="25"/>
    </location>
</feature>
<dbReference type="Proteomes" id="UP000807504">
    <property type="component" value="Unassembled WGS sequence"/>
</dbReference>
<proteinExistence type="predicted"/>
<accession>A0A8T0F141</accession>
<keyword evidence="3" id="KW-1185">Reference proteome</keyword>
<dbReference type="AlphaFoldDB" id="A0A8T0F141"/>
<dbReference type="EMBL" id="JABXBU010001863">
    <property type="protein sequence ID" value="KAF8782709.1"/>
    <property type="molecule type" value="Genomic_DNA"/>
</dbReference>
<reference evidence="2" key="1">
    <citation type="journal article" date="2020" name="bioRxiv">
        <title>Chromosome-level reference genome of the European wasp spider Argiope bruennichi: a resource for studies on range expansion and evolutionary adaptation.</title>
        <authorList>
            <person name="Sheffer M.M."/>
            <person name="Hoppe A."/>
            <person name="Krehenwinkel H."/>
            <person name="Uhl G."/>
            <person name="Kuss A.W."/>
            <person name="Jensen L."/>
            <person name="Jensen C."/>
            <person name="Gillespie R.G."/>
            <person name="Hoff K.J."/>
            <person name="Prost S."/>
        </authorList>
    </citation>
    <scope>NUCLEOTIDE SEQUENCE</scope>
</reference>
<evidence type="ECO:0000313" key="3">
    <source>
        <dbReference type="Proteomes" id="UP000807504"/>
    </source>
</evidence>
<organism evidence="2 3">
    <name type="scientific">Argiope bruennichi</name>
    <name type="common">Wasp spider</name>
    <name type="synonym">Aranea bruennichi</name>
    <dbReference type="NCBI Taxonomy" id="94029"/>
    <lineage>
        <taxon>Eukaryota</taxon>
        <taxon>Metazoa</taxon>
        <taxon>Ecdysozoa</taxon>
        <taxon>Arthropoda</taxon>
        <taxon>Chelicerata</taxon>
        <taxon>Arachnida</taxon>
        <taxon>Araneae</taxon>
        <taxon>Araneomorphae</taxon>
        <taxon>Entelegynae</taxon>
        <taxon>Araneoidea</taxon>
        <taxon>Araneidae</taxon>
        <taxon>Argiope</taxon>
    </lineage>
</organism>
<protein>
    <submittedName>
        <fullName evidence="2">Uncharacterized protein</fullName>
    </submittedName>
</protein>